<evidence type="ECO:0000313" key="3">
    <source>
        <dbReference type="Proteomes" id="UP000639772"/>
    </source>
</evidence>
<dbReference type="EMBL" id="JADCNM010000007">
    <property type="protein sequence ID" value="KAG0474750.1"/>
    <property type="molecule type" value="Genomic_DNA"/>
</dbReference>
<evidence type="ECO:0000313" key="2">
    <source>
        <dbReference type="EMBL" id="KAG0474750.1"/>
    </source>
</evidence>
<comment type="caution">
    <text evidence="2">The sequence shown here is derived from an EMBL/GenBank/DDBJ whole genome shotgun (WGS) entry which is preliminary data.</text>
</comment>
<feature type="region of interest" description="Disordered" evidence="1">
    <location>
        <begin position="43"/>
        <end position="88"/>
    </location>
</feature>
<gene>
    <name evidence="2" type="ORF">HPP92_014436</name>
</gene>
<proteinExistence type="predicted"/>
<feature type="compositionally biased region" description="Basic and acidic residues" evidence="1">
    <location>
        <begin position="48"/>
        <end position="60"/>
    </location>
</feature>
<protein>
    <submittedName>
        <fullName evidence="2">Uncharacterized protein</fullName>
    </submittedName>
</protein>
<reference evidence="2 3" key="1">
    <citation type="journal article" date="2020" name="Nat. Food">
        <title>A phased Vanilla planifolia genome enables genetic improvement of flavour and production.</title>
        <authorList>
            <person name="Hasing T."/>
            <person name="Tang H."/>
            <person name="Brym M."/>
            <person name="Khazi F."/>
            <person name="Huang T."/>
            <person name="Chambers A.H."/>
        </authorList>
    </citation>
    <scope>NUCLEOTIDE SEQUENCE [LARGE SCALE GENOMIC DNA]</scope>
    <source>
        <tissue evidence="2">Leaf</tissue>
    </source>
</reference>
<dbReference type="AlphaFoldDB" id="A0A835QQY7"/>
<organism evidence="2 3">
    <name type="scientific">Vanilla planifolia</name>
    <name type="common">Vanilla</name>
    <dbReference type="NCBI Taxonomy" id="51239"/>
    <lineage>
        <taxon>Eukaryota</taxon>
        <taxon>Viridiplantae</taxon>
        <taxon>Streptophyta</taxon>
        <taxon>Embryophyta</taxon>
        <taxon>Tracheophyta</taxon>
        <taxon>Spermatophyta</taxon>
        <taxon>Magnoliopsida</taxon>
        <taxon>Liliopsida</taxon>
        <taxon>Asparagales</taxon>
        <taxon>Orchidaceae</taxon>
        <taxon>Vanilloideae</taxon>
        <taxon>Vanilleae</taxon>
        <taxon>Vanilla</taxon>
    </lineage>
</organism>
<name>A0A835QQY7_VANPL</name>
<dbReference type="Proteomes" id="UP000639772">
    <property type="component" value="Chromosome 7"/>
</dbReference>
<evidence type="ECO:0000256" key="1">
    <source>
        <dbReference type="SAM" id="MobiDB-lite"/>
    </source>
</evidence>
<accession>A0A835QQY7</accession>
<sequence length="88" mass="10264">MRHSESCWKREREERDAGGVRKHEKLLILSATMQAWKFCSSWGKRKNDKASNKEKEKEQRLQLGRKKPGNKGLKMIEGGLHQEELAES</sequence>